<dbReference type="OrthoDB" id="1274698at2"/>
<dbReference type="EMBL" id="CP033920">
    <property type="protein sequence ID" value="AZA49948.1"/>
    <property type="molecule type" value="Genomic_DNA"/>
</dbReference>
<evidence type="ECO:0000256" key="1">
    <source>
        <dbReference type="ARBA" id="ARBA00022614"/>
    </source>
</evidence>
<dbReference type="Pfam" id="PF12799">
    <property type="entry name" value="LRR_4"/>
    <property type="match status" value="1"/>
</dbReference>
<keyword evidence="4" id="KW-1185">Reference proteome</keyword>
<gene>
    <name evidence="3" type="ORF">EG346_17990</name>
</gene>
<keyword evidence="1" id="KW-0433">Leucine-rich repeat</keyword>
<organism evidence="3 4">
    <name type="scientific">Chryseobacterium carnipullorum</name>
    <dbReference type="NCBI Taxonomy" id="1124835"/>
    <lineage>
        <taxon>Bacteria</taxon>
        <taxon>Pseudomonadati</taxon>
        <taxon>Bacteroidota</taxon>
        <taxon>Flavobacteriia</taxon>
        <taxon>Flavobacteriales</taxon>
        <taxon>Weeksellaceae</taxon>
        <taxon>Chryseobacterium group</taxon>
        <taxon>Chryseobacterium</taxon>
    </lineage>
</organism>
<dbReference type="Proteomes" id="UP000273270">
    <property type="component" value="Chromosome"/>
</dbReference>
<keyword evidence="2" id="KW-0677">Repeat</keyword>
<accession>A0A3G6M768</accession>
<dbReference type="KEGG" id="ccau:EG346_17990"/>
<reference evidence="4" key="1">
    <citation type="submission" date="2018-11" db="EMBL/GenBank/DDBJ databases">
        <title>Proposal to divide the Flavobacteriaceae and reorganize its genera based on Amino Acid Identity values calculated from whole genome sequences.</title>
        <authorList>
            <person name="Nicholson A.C."/>
            <person name="Gulvik C.A."/>
            <person name="Whitney A.M."/>
            <person name="Humrighouse B.W."/>
            <person name="Bell M."/>
            <person name="Holmes B."/>
            <person name="Steigerwalt A.G."/>
            <person name="Villarma A."/>
            <person name="Sheth M."/>
            <person name="Batra D."/>
            <person name="Pryor J."/>
            <person name="Bernardet J.-F."/>
            <person name="Hugo C."/>
            <person name="Kampfer P."/>
            <person name="Newman J."/>
            <person name="McQuiston J.R."/>
        </authorList>
    </citation>
    <scope>NUCLEOTIDE SEQUENCE [LARGE SCALE GENOMIC DNA]</scope>
    <source>
        <strain evidence="4">G0188</strain>
    </source>
</reference>
<dbReference type="Gene3D" id="3.80.10.10">
    <property type="entry name" value="Ribonuclease Inhibitor"/>
    <property type="match status" value="1"/>
</dbReference>
<dbReference type="AlphaFoldDB" id="A0A3G6M768"/>
<protein>
    <submittedName>
        <fullName evidence="3">Leucine-rich repeat domain-containing protein</fullName>
    </submittedName>
</protein>
<evidence type="ECO:0000313" key="4">
    <source>
        <dbReference type="Proteomes" id="UP000273270"/>
    </source>
</evidence>
<proteinExistence type="predicted"/>
<name>A0A3G6M768_CHRCU</name>
<dbReference type="InterPro" id="IPR032675">
    <property type="entry name" value="LRR_dom_sf"/>
</dbReference>
<evidence type="ECO:0000256" key="2">
    <source>
        <dbReference type="ARBA" id="ARBA00022737"/>
    </source>
</evidence>
<dbReference type="SUPFAM" id="SSF52058">
    <property type="entry name" value="L domain-like"/>
    <property type="match status" value="1"/>
</dbReference>
<sequence length="79" mass="9184">MVFDFSDSIPLHELYNASNLEVIDLSYCDLEILPHGIENLKNLKHLYFWGNKISKVEIEKLRRALPGSKITSVHPYKKI</sequence>
<evidence type="ECO:0000313" key="3">
    <source>
        <dbReference type="EMBL" id="AZA49948.1"/>
    </source>
</evidence>
<dbReference type="InterPro" id="IPR025875">
    <property type="entry name" value="Leu-rich_rpt_4"/>
</dbReference>